<dbReference type="InterPro" id="IPR036322">
    <property type="entry name" value="WD40_repeat_dom_sf"/>
</dbReference>
<reference evidence="7 8" key="2">
    <citation type="submission" date="2016-08" db="EMBL/GenBank/DDBJ databases">
        <title>Pervasive Adenine N6-methylation of Active Genes in Fungi.</title>
        <authorList>
            <consortium name="DOE Joint Genome Institute"/>
            <person name="Mondo S.J."/>
            <person name="Dannebaum R.O."/>
            <person name="Kuo R.C."/>
            <person name="Labutti K."/>
            <person name="Haridas S."/>
            <person name="Kuo A."/>
            <person name="Salamov A."/>
            <person name="Ahrendt S.R."/>
            <person name="Lipzen A."/>
            <person name="Sullivan W."/>
            <person name="Andreopoulos W.B."/>
            <person name="Clum A."/>
            <person name="Lindquist E."/>
            <person name="Daum C."/>
            <person name="Ramamoorthy G.K."/>
            <person name="Gryganskyi A."/>
            <person name="Culley D."/>
            <person name="Magnuson J.K."/>
            <person name="James T.Y."/>
            <person name="O'Malley M.A."/>
            <person name="Stajich J.E."/>
            <person name="Spatafora J.W."/>
            <person name="Visel A."/>
            <person name="Grigoriev I.V."/>
        </authorList>
    </citation>
    <scope>NUCLEOTIDE SEQUENCE [LARGE SCALE GENOMIC DNA]</scope>
    <source>
        <strain evidence="7 8">S4</strain>
    </source>
</reference>
<dbReference type="PANTHER" id="PTHR19865">
    <property type="entry name" value="U3 SMALL NUCLEOLAR RNA INTERACTING PROTEIN 2"/>
    <property type="match status" value="1"/>
</dbReference>
<dbReference type="PROSITE" id="PS00678">
    <property type="entry name" value="WD_REPEATS_1"/>
    <property type="match status" value="1"/>
</dbReference>
<evidence type="ECO:0000256" key="2">
    <source>
        <dbReference type="ARBA" id="ARBA00022574"/>
    </source>
</evidence>
<dbReference type="CDD" id="cd00200">
    <property type="entry name" value="WD40"/>
    <property type="match status" value="1"/>
</dbReference>
<evidence type="ECO:0000256" key="5">
    <source>
        <dbReference type="PROSITE-ProRule" id="PRU00221"/>
    </source>
</evidence>
<evidence type="ECO:0000313" key="7">
    <source>
        <dbReference type="EMBL" id="ORX81192.1"/>
    </source>
</evidence>
<dbReference type="SMART" id="SM00320">
    <property type="entry name" value="WD40"/>
    <property type="match status" value="6"/>
</dbReference>
<comment type="caution">
    <text evidence="7">The sequence shown here is derived from an EMBL/GenBank/DDBJ whole genome shotgun (WGS) entry which is preliminary data.</text>
</comment>
<gene>
    <name evidence="7" type="ORF">BCR32DRAFT_327391</name>
</gene>
<accession>A0A1Y1X658</accession>
<dbReference type="PROSITE" id="PS50294">
    <property type="entry name" value="WD_REPEATS_REGION"/>
    <property type="match status" value="3"/>
</dbReference>
<dbReference type="EMBL" id="MCFG01000124">
    <property type="protein sequence ID" value="ORX81192.1"/>
    <property type="molecule type" value="Genomic_DNA"/>
</dbReference>
<evidence type="ECO:0000256" key="1">
    <source>
        <dbReference type="ARBA" id="ARBA00004123"/>
    </source>
</evidence>
<dbReference type="InterPro" id="IPR039241">
    <property type="entry name" value="Rrp9-like"/>
</dbReference>
<name>A0A1Y1X658_9FUNG</name>
<protein>
    <submittedName>
        <fullName evidence="7">WD40 repeat-like protein</fullName>
    </submittedName>
</protein>
<dbReference type="GO" id="GO:0032040">
    <property type="term" value="C:small-subunit processome"/>
    <property type="evidence" value="ECO:0007669"/>
    <property type="project" value="TreeGrafter"/>
</dbReference>
<feature type="compositionally biased region" description="Basic and acidic residues" evidence="6">
    <location>
        <begin position="1"/>
        <end position="23"/>
    </location>
</feature>
<evidence type="ECO:0000256" key="6">
    <source>
        <dbReference type="SAM" id="MobiDB-lite"/>
    </source>
</evidence>
<dbReference type="STRING" id="1754192.A0A1Y1X658"/>
<dbReference type="PRINTS" id="PR00320">
    <property type="entry name" value="GPROTEINBRPT"/>
</dbReference>
<feature type="region of interest" description="Disordered" evidence="6">
    <location>
        <begin position="1"/>
        <end position="52"/>
    </location>
</feature>
<feature type="repeat" description="WD" evidence="5">
    <location>
        <begin position="204"/>
        <end position="245"/>
    </location>
</feature>
<evidence type="ECO:0000256" key="3">
    <source>
        <dbReference type="ARBA" id="ARBA00022737"/>
    </source>
</evidence>
<dbReference type="OrthoDB" id="189968at2759"/>
<feature type="repeat" description="WD" evidence="5">
    <location>
        <begin position="246"/>
        <end position="287"/>
    </location>
</feature>
<keyword evidence="2 5" id="KW-0853">WD repeat</keyword>
<dbReference type="SUPFAM" id="SSF50978">
    <property type="entry name" value="WD40 repeat-like"/>
    <property type="match status" value="1"/>
</dbReference>
<dbReference type="InterPro" id="IPR015943">
    <property type="entry name" value="WD40/YVTN_repeat-like_dom_sf"/>
</dbReference>
<dbReference type="GO" id="GO:0034511">
    <property type="term" value="F:U3 snoRNA binding"/>
    <property type="evidence" value="ECO:0007669"/>
    <property type="project" value="InterPro"/>
</dbReference>
<evidence type="ECO:0000313" key="8">
    <source>
        <dbReference type="Proteomes" id="UP000193944"/>
    </source>
</evidence>
<sequence length="529" mass="59739">MVDRFFINDKKRKRKEDEEVKNSDDEDFLGHGGIEDMNLQASEGEESEEEIETAAQKRLRLAKRYLGKIQSQAAGVEGEIDAEEIDKELIASRLQQDVLEESGKVYKNIADKYLDKEYTEDDIRNVHPGNKGHKLTVTSVAVAVVPERGVQSNTPETYIYSASKDGSIIKWDFWTGKRLHVFEGGLKPTNKLKKYLGTVKLKEHIGHTDIIYSLAASYDGKYIASGGKDKLINIWSVGEDKHLKAFVQHRDSVTSLAFRKGSNQLYSASMDRTIKLWNVDELAYVETLFGHQDNITDIDTLQRERCITSGARDRTVRMWKILEESQLVYRAGSGNNTGEEVEGSFKKDTKKARPYGGSLDAIALIDEDHFVSGSDSGAISLWNINKKKPYYTRLYCHGKGRIISSTEEEDDTTKEKRTLYCNWIISLASVPYSDLFASGSCDGKIKLWKVAENMKSFSPVATIPMDGFINSIKFVLTPDPEAQNSKDPEVLLRKDNELVHMVVGVGQEHKFGRWWNLKGIKNKVCIISL</sequence>
<dbReference type="InterPro" id="IPR019775">
    <property type="entry name" value="WD40_repeat_CS"/>
</dbReference>
<dbReference type="PROSITE" id="PS50082">
    <property type="entry name" value="WD_REPEATS_2"/>
    <property type="match status" value="4"/>
</dbReference>
<proteinExistence type="predicted"/>
<organism evidence="7 8">
    <name type="scientific">Anaeromyces robustus</name>
    <dbReference type="NCBI Taxonomy" id="1754192"/>
    <lineage>
        <taxon>Eukaryota</taxon>
        <taxon>Fungi</taxon>
        <taxon>Fungi incertae sedis</taxon>
        <taxon>Chytridiomycota</taxon>
        <taxon>Chytridiomycota incertae sedis</taxon>
        <taxon>Neocallimastigomycetes</taxon>
        <taxon>Neocallimastigales</taxon>
        <taxon>Neocallimastigaceae</taxon>
        <taxon>Anaeromyces</taxon>
    </lineage>
</organism>
<dbReference type="PANTHER" id="PTHR19865:SF0">
    <property type="entry name" value="U3 SMALL NUCLEOLAR RNA-INTERACTING PROTEIN 2"/>
    <property type="match status" value="1"/>
</dbReference>
<keyword evidence="8" id="KW-1185">Reference proteome</keyword>
<dbReference type="AlphaFoldDB" id="A0A1Y1X658"/>
<dbReference type="Pfam" id="PF00400">
    <property type="entry name" value="WD40"/>
    <property type="match status" value="4"/>
</dbReference>
<dbReference type="Proteomes" id="UP000193944">
    <property type="component" value="Unassembled WGS sequence"/>
</dbReference>
<keyword evidence="3" id="KW-0677">Repeat</keyword>
<dbReference type="InterPro" id="IPR020472">
    <property type="entry name" value="WD40_PAC1"/>
</dbReference>
<keyword evidence="4" id="KW-0539">Nucleus</keyword>
<dbReference type="InterPro" id="IPR001680">
    <property type="entry name" value="WD40_rpt"/>
</dbReference>
<comment type="subcellular location">
    <subcellularLocation>
        <location evidence="1">Nucleus</location>
    </subcellularLocation>
</comment>
<feature type="compositionally biased region" description="Acidic residues" evidence="6">
    <location>
        <begin position="43"/>
        <end position="52"/>
    </location>
</feature>
<evidence type="ECO:0000256" key="4">
    <source>
        <dbReference type="ARBA" id="ARBA00023242"/>
    </source>
</evidence>
<feature type="repeat" description="WD" evidence="5">
    <location>
        <begin position="288"/>
        <end position="329"/>
    </location>
</feature>
<reference evidence="7 8" key="1">
    <citation type="submission" date="2016-08" db="EMBL/GenBank/DDBJ databases">
        <title>A Parts List for Fungal Cellulosomes Revealed by Comparative Genomics.</title>
        <authorList>
            <consortium name="DOE Joint Genome Institute"/>
            <person name="Haitjema C.H."/>
            <person name="Gilmore S.P."/>
            <person name="Henske J.K."/>
            <person name="Solomon K.V."/>
            <person name="De Groot R."/>
            <person name="Kuo A."/>
            <person name="Mondo S.J."/>
            <person name="Salamov A.A."/>
            <person name="Labutti K."/>
            <person name="Zhao Z."/>
            <person name="Chiniquy J."/>
            <person name="Barry K."/>
            <person name="Brewer H.M."/>
            <person name="Purvine S.O."/>
            <person name="Wright A.T."/>
            <person name="Boxma B."/>
            <person name="Van Alen T."/>
            <person name="Hackstein J.H."/>
            <person name="Baker S.E."/>
            <person name="Grigoriev I.V."/>
            <person name="O'Malley M.A."/>
        </authorList>
    </citation>
    <scope>NUCLEOTIDE SEQUENCE [LARGE SCALE GENOMIC DNA]</scope>
    <source>
        <strain evidence="7 8">S4</strain>
    </source>
</reference>
<feature type="repeat" description="WD" evidence="5">
    <location>
        <begin position="424"/>
        <end position="458"/>
    </location>
</feature>
<dbReference type="Gene3D" id="2.130.10.10">
    <property type="entry name" value="YVTN repeat-like/Quinoprotein amine dehydrogenase"/>
    <property type="match status" value="2"/>
</dbReference>